<sequence>MTTTSCLSHHASRATPTAGLRPPPRISTTIGPVLSASSGFPRPLQGGPTICVGPPCSGPAHGALSGTRSRTFPPQRLSVLRAMCPAHLHFSDAILRAMSCLSIGH</sequence>
<proteinExistence type="predicted"/>
<name>A0ACC2QKN5_9NEOP</name>
<protein>
    <submittedName>
        <fullName evidence="1">Uncharacterized protein</fullName>
    </submittedName>
</protein>
<accession>A0ACC2QKN5</accession>
<evidence type="ECO:0000313" key="2">
    <source>
        <dbReference type="Proteomes" id="UP001231649"/>
    </source>
</evidence>
<keyword evidence="2" id="KW-1185">Reference proteome</keyword>
<gene>
    <name evidence="1" type="ORF">PYW08_011878</name>
</gene>
<reference evidence="1" key="1">
    <citation type="submission" date="2023-03" db="EMBL/GenBank/DDBJ databases">
        <title>Chromosome-level genomes of two armyworms, Mythimna separata and Mythimna loreyi, provide insights into the biosynthesis and reception of sex pheromones.</title>
        <authorList>
            <person name="Zhao H."/>
        </authorList>
    </citation>
    <scope>NUCLEOTIDE SEQUENCE</scope>
    <source>
        <strain evidence="1">BeijingLab</strain>
    </source>
</reference>
<dbReference type="EMBL" id="CM056779">
    <property type="protein sequence ID" value="KAJ8719703.1"/>
    <property type="molecule type" value="Genomic_DNA"/>
</dbReference>
<comment type="caution">
    <text evidence="1">The sequence shown here is derived from an EMBL/GenBank/DDBJ whole genome shotgun (WGS) entry which is preliminary data.</text>
</comment>
<evidence type="ECO:0000313" key="1">
    <source>
        <dbReference type="EMBL" id="KAJ8719703.1"/>
    </source>
</evidence>
<dbReference type="Proteomes" id="UP001231649">
    <property type="component" value="Chromosome 3"/>
</dbReference>
<organism evidence="1 2">
    <name type="scientific">Mythimna loreyi</name>
    <dbReference type="NCBI Taxonomy" id="667449"/>
    <lineage>
        <taxon>Eukaryota</taxon>
        <taxon>Metazoa</taxon>
        <taxon>Ecdysozoa</taxon>
        <taxon>Arthropoda</taxon>
        <taxon>Hexapoda</taxon>
        <taxon>Insecta</taxon>
        <taxon>Pterygota</taxon>
        <taxon>Neoptera</taxon>
        <taxon>Endopterygota</taxon>
        <taxon>Lepidoptera</taxon>
        <taxon>Glossata</taxon>
        <taxon>Ditrysia</taxon>
        <taxon>Noctuoidea</taxon>
        <taxon>Noctuidae</taxon>
        <taxon>Noctuinae</taxon>
        <taxon>Hadenini</taxon>
        <taxon>Mythimna</taxon>
    </lineage>
</organism>